<dbReference type="InterPro" id="IPR001073">
    <property type="entry name" value="C1q_dom"/>
</dbReference>
<evidence type="ECO:0000313" key="2">
    <source>
        <dbReference type="EMBL" id="CAB4149533.1"/>
    </source>
</evidence>
<dbReference type="SUPFAM" id="SSF49842">
    <property type="entry name" value="TNF-like"/>
    <property type="match status" value="1"/>
</dbReference>
<dbReference type="InterPro" id="IPR008983">
    <property type="entry name" value="Tumour_necrosis_fac-like_dom"/>
</dbReference>
<name>A0A6J5MX44_9CAUD</name>
<sequence length="153" mass="16293">MTTKVPNSKLEEFTAKACFKASLGGADTALPANSVQVIPFNTSAINVGNHFNPATYRFTPPAGVYRLNARTFTSSAVDDTESGTISIYKNGTAVATTAGYAFKTNGFINLAVSVLVTANGTDYFDARYFSFNLAGTRTLEGDPLYTSFEGEVL</sequence>
<accession>A0A6J5MX44</accession>
<gene>
    <name evidence="2" type="ORF">UFOVP555_7</name>
</gene>
<proteinExistence type="predicted"/>
<dbReference type="Pfam" id="PF00386">
    <property type="entry name" value="C1q"/>
    <property type="match status" value="1"/>
</dbReference>
<dbReference type="Gene3D" id="2.60.120.40">
    <property type="match status" value="1"/>
</dbReference>
<dbReference type="PROSITE" id="PS50871">
    <property type="entry name" value="C1Q"/>
    <property type="match status" value="1"/>
</dbReference>
<organism evidence="2">
    <name type="scientific">uncultured Caudovirales phage</name>
    <dbReference type="NCBI Taxonomy" id="2100421"/>
    <lineage>
        <taxon>Viruses</taxon>
        <taxon>Duplodnaviria</taxon>
        <taxon>Heunggongvirae</taxon>
        <taxon>Uroviricota</taxon>
        <taxon>Caudoviricetes</taxon>
        <taxon>Peduoviridae</taxon>
        <taxon>Maltschvirus</taxon>
        <taxon>Maltschvirus maltsch</taxon>
    </lineage>
</organism>
<evidence type="ECO:0000259" key="1">
    <source>
        <dbReference type="PROSITE" id="PS50871"/>
    </source>
</evidence>
<feature type="domain" description="C1q" evidence="1">
    <location>
        <begin position="12"/>
        <end position="153"/>
    </location>
</feature>
<dbReference type="EMBL" id="LR796526">
    <property type="protein sequence ID" value="CAB4149533.1"/>
    <property type="molecule type" value="Genomic_DNA"/>
</dbReference>
<reference evidence="2" key="1">
    <citation type="submission" date="2020-04" db="EMBL/GenBank/DDBJ databases">
        <authorList>
            <person name="Chiriac C."/>
            <person name="Salcher M."/>
            <person name="Ghai R."/>
            <person name="Kavagutti S V."/>
        </authorList>
    </citation>
    <scope>NUCLEOTIDE SEQUENCE</scope>
</reference>
<protein>
    <submittedName>
        <fullName evidence="2">C1q domain containing protein</fullName>
    </submittedName>
</protein>